<keyword evidence="3" id="KW-0614">Plasmid</keyword>
<dbReference type="InterPro" id="IPR050921">
    <property type="entry name" value="T4SS_GSP_E_ATPase"/>
</dbReference>
<evidence type="ECO:0000256" key="1">
    <source>
        <dbReference type="ARBA" id="ARBA00006611"/>
    </source>
</evidence>
<dbReference type="HOGENOM" id="CLU_005379_3_0_4"/>
<geneLocation type="plasmid" evidence="3 4">
    <name>pMsip01</name>
</geneLocation>
<comment type="similarity">
    <text evidence="1">Belongs to the GSP E family.</text>
</comment>
<dbReference type="PANTHER" id="PTHR30486:SF6">
    <property type="entry name" value="TYPE IV PILUS RETRACTATION ATPASE PILT"/>
    <property type="match status" value="1"/>
</dbReference>
<dbReference type="GO" id="GO:0016887">
    <property type="term" value="F:ATP hydrolysis activity"/>
    <property type="evidence" value="ECO:0007669"/>
    <property type="project" value="InterPro"/>
</dbReference>
<dbReference type="OrthoDB" id="9810761at2"/>
<evidence type="ECO:0000313" key="4">
    <source>
        <dbReference type="Proteomes" id="UP000002743"/>
    </source>
</evidence>
<dbReference type="EMBL" id="CP001675">
    <property type="protein sequence ID" value="ACT52132.1"/>
    <property type="molecule type" value="Genomic_DNA"/>
</dbReference>
<dbReference type="CDD" id="cd01130">
    <property type="entry name" value="VirB11-like_ATPase"/>
    <property type="match status" value="1"/>
</dbReference>
<dbReference type="PANTHER" id="PTHR30486">
    <property type="entry name" value="TWITCHING MOTILITY PROTEIN PILT"/>
    <property type="match status" value="1"/>
</dbReference>
<gene>
    <name evidence="3" type="ordered locus">Msip34_2908</name>
</gene>
<dbReference type="Gene3D" id="3.30.450.90">
    <property type="match status" value="1"/>
</dbReference>
<dbReference type="Pfam" id="PF00437">
    <property type="entry name" value="T2SSE"/>
    <property type="match status" value="1"/>
</dbReference>
<dbReference type="InterPro" id="IPR014149">
    <property type="entry name" value="Conjug-transfer_TrbB"/>
</dbReference>
<name>C6XES5_METGS</name>
<reference evidence="4" key="1">
    <citation type="submission" date="2009-07" db="EMBL/GenBank/DDBJ databases">
        <title>Complete sequence of plasmid 1 of Methylovorus sp. SIP3-4.</title>
        <authorList>
            <consortium name="US DOE Joint Genome Institute"/>
            <person name="Lucas S."/>
            <person name="Copeland A."/>
            <person name="Lapidus A."/>
            <person name="Glavina del Rio T."/>
            <person name="Tice H."/>
            <person name="Bruce D."/>
            <person name="Goodwin L."/>
            <person name="Pitluck S."/>
            <person name="Clum A."/>
            <person name="Larimer F."/>
            <person name="Land M."/>
            <person name="Hauser L."/>
            <person name="Kyrpides N."/>
            <person name="Mikhailova N."/>
            <person name="Kayluzhnaya M."/>
            <person name="Chistoserdova L."/>
        </authorList>
    </citation>
    <scope>NUCLEOTIDE SEQUENCE [LARGE SCALE GENOMIC DNA]</scope>
    <source>
        <strain evidence="4">SIP3-4</strain>
        <plasmid evidence="4">pMsip01</plasmid>
    </source>
</reference>
<reference evidence="3 4" key="2">
    <citation type="journal article" date="2011" name="J. Bacteriol.">
        <title>Genomes of three methylotrophs from a single niche uncover genetic and metabolic divergence of Methylophilaceae.</title>
        <authorList>
            <person name="Lapidus A."/>
            <person name="Clum A."/>
            <person name="Labutti K."/>
            <person name="Kaluzhnaya M.G."/>
            <person name="Lim S."/>
            <person name="Beck D.A."/>
            <person name="Glavina Del Rio T."/>
            <person name="Nolan M."/>
            <person name="Mavromatis K."/>
            <person name="Huntemann M."/>
            <person name="Lucas S."/>
            <person name="Lidstrom M.E."/>
            <person name="Ivanova N."/>
            <person name="Chistoserdova L."/>
        </authorList>
    </citation>
    <scope>NUCLEOTIDE SEQUENCE [LARGE SCALE GENOMIC DNA]</scope>
    <source>
        <strain evidence="3 4">SIP3-4</strain>
        <plasmid evidence="3 4">pMsip01</plasmid>
    </source>
</reference>
<feature type="domain" description="Bacterial type II secretion system protein E" evidence="2">
    <location>
        <begin position="100"/>
        <end position="289"/>
    </location>
</feature>
<dbReference type="Proteomes" id="UP000002743">
    <property type="component" value="Plasmid pMsip01"/>
</dbReference>
<dbReference type="GO" id="GO:0005737">
    <property type="term" value="C:cytoplasm"/>
    <property type="evidence" value="ECO:0007669"/>
    <property type="project" value="InterPro"/>
</dbReference>
<dbReference type="GO" id="GO:0005524">
    <property type="term" value="F:ATP binding"/>
    <property type="evidence" value="ECO:0007669"/>
    <property type="project" value="InterPro"/>
</dbReference>
<dbReference type="AlphaFoldDB" id="C6XES5"/>
<keyword evidence="4" id="KW-1185">Reference proteome</keyword>
<organism evidence="3 4">
    <name type="scientific">Methylovorus glucosotrophus (strain SIP3-4)</name>
    <dbReference type="NCBI Taxonomy" id="582744"/>
    <lineage>
        <taxon>Bacteria</taxon>
        <taxon>Pseudomonadati</taxon>
        <taxon>Pseudomonadota</taxon>
        <taxon>Betaproteobacteria</taxon>
        <taxon>Nitrosomonadales</taxon>
        <taxon>Methylophilaceae</taxon>
        <taxon>Methylovorus</taxon>
    </lineage>
</organism>
<proteinExistence type="inferred from homology"/>
<evidence type="ECO:0000313" key="3">
    <source>
        <dbReference type="EMBL" id="ACT52132.1"/>
    </source>
</evidence>
<dbReference type="Gene3D" id="3.40.50.300">
    <property type="entry name" value="P-loop containing nucleotide triphosphate hydrolases"/>
    <property type="match status" value="1"/>
</dbReference>
<dbReference type="InterPro" id="IPR001482">
    <property type="entry name" value="T2SS/T4SS_dom"/>
</dbReference>
<dbReference type="RefSeq" id="WP_012777730.1">
    <property type="nucleotide sequence ID" value="NC_012970.1"/>
</dbReference>
<evidence type="ECO:0000259" key="2">
    <source>
        <dbReference type="Pfam" id="PF00437"/>
    </source>
</evidence>
<dbReference type="SUPFAM" id="SSF52540">
    <property type="entry name" value="P-loop containing nucleoside triphosphate hydrolases"/>
    <property type="match status" value="1"/>
</dbReference>
<accession>C6XES5</accession>
<dbReference type="InterPro" id="IPR027417">
    <property type="entry name" value="P-loop_NTPase"/>
</dbReference>
<dbReference type="KEGG" id="mei:Msip34_2908"/>
<dbReference type="NCBIfam" id="TIGR02782">
    <property type="entry name" value="TrbB_P"/>
    <property type="match status" value="1"/>
</dbReference>
<protein>
    <submittedName>
        <fullName evidence="3">P-type conjugative transfer ATPase TrbB</fullName>
    </submittedName>
</protein>
<sequence length="321" mass="35692">MSNLSRLDETQRNRLNESLRRNLGVKILGALNDPNVIEIMLNPDNTVWFDYLGRGMEYSGYTMPSSQAQLVLQDVASMLGQTVTKDNPVVEGELPLDGSRFEGLIPPIVAAPSFAIRKRASRVFTLDDYVDRNILTPEQAIFIRQSIRDKRNILVVGGTASGKTTLLNAFLDETAKVAPSERMVIIEDTVELQCPIKNIVQMRTSETMDMTKLLRVTMRMRPDRICVGEMRGKEALALLKAWNSGHSGGFATIHADSTTDALLKLDEYVQEAGVPSKMGLISRAVHCVVFIEKSEGGRQVKELARVVGYDRESNLPILEQV</sequence>